<dbReference type="Pfam" id="PF01633">
    <property type="entry name" value="Choline_kinase"/>
    <property type="match status" value="1"/>
</dbReference>
<evidence type="ECO:0000256" key="1">
    <source>
        <dbReference type="ARBA" id="ARBA00037883"/>
    </source>
</evidence>
<dbReference type="GO" id="GO:0005737">
    <property type="term" value="C:cytoplasm"/>
    <property type="evidence" value="ECO:0007669"/>
    <property type="project" value="TreeGrafter"/>
</dbReference>
<proteinExistence type="inferred from homology"/>
<dbReference type="PANTHER" id="PTHR22603">
    <property type="entry name" value="CHOLINE/ETHANOALAMINE KINASE"/>
    <property type="match status" value="1"/>
</dbReference>
<dbReference type="OMA" id="FALIPKY"/>
<evidence type="ECO:0000256" key="3">
    <source>
        <dbReference type="ARBA" id="ARBA00038874"/>
    </source>
</evidence>
<evidence type="ECO:0000313" key="6">
    <source>
        <dbReference type="Proteomes" id="UP000054383"/>
    </source>
</evidence>
<accession>A0A0U1LRF9</accession>
<feature type="region of interest" description="Disordered" evidence="4">
    <location>
        <begin position="156"/>
        <end position="190"/>
    </location>
</feature>
<dbReference type="GO" id="GO:0004305">
    <property type="term" value="F:ethanolamine kinase activity"/>
    <property type="evidence" value="ECO:0007669"/>
    <property type="project" value="UniProtKB-EC"/>
</dbReference>
<dbReference type="Gene3D" id="3.90.1200.10">
    <property type="match status" value="1"/>
</dbReference>
<evidence type="ECO:0000256" key="2">
    <source>
        <dbReference type="ARBA" id="ARBA00038211"/>
    </source>
</evidence>
<sequence>MASINGTLRHIPLSYNNTDSQASALRLVLSINPHWEGADNRIEFIRFTDGITNTLLKIINRKPGLTEEQIDAEAVLMRAYGNHTEILIDRERETRSHTLLAQYGLAPSLLARFQNGLLYRFIRGQPTIPADLVEPAVWKAVARRLGQWHATLPVVSHTPSQESHTSDVFRPEKPSPVHKGDDLTPIQPRQSGPNTWTVLQKWILALPVDTEDQRLRRNDLQKELERIVAELDDGTGIGENGLVFAHCDLLCANVIMIPPTKNGATLSHQEVEEVHFIDYEYATPSPAAFDIANHFAEWGGYDCDYNMMPTRSVRREFLTEYVKSFVQHGGKGADSDQQKVVEKLFQDVDRFRGIPGFYWGVWSLIQAKISQIDFDYASYAEIRLGEYWAWRHEQDGTRAQNTGEVMPLRERRWAQEA</sequence>
<dbReference type="CDD" id="cd05157">
    <property type="entry name" value="ETNK_euk"/>
    <property type="match status" value="1"/>
</dbReference>
<comment type="pathway">
    <text evidence="1">Phospholipid metabolism; phosphatidylethanolamine biosynthesis; phosphatidylethanolamine from ethanolamine: step 1/3.</text>
</comment>
<dbReference type="OrthoDB" id="10267235at2759"/>
<evidence type="ECO:0000313" key="5">
    <source>
        <dbReference type="EMBL" id="CRG84971.1"/>
    </source>
</evidence>
<keyword evidence="6" id="KW-1185">Reference proteome</keyword>
<dbReference type="EMBL" id="CVMT01000002">
    <property type="protein sequence ID" value="CRG84971.1"/>
    <property type="molecule type" value="Genomic_DNA"/>
</dbReference>
<dbReference type="GO" id="GO:0006646">
    <property type="term" value="P:phosphatidylethanolamine biosynthetic process"/>
    <property type="evidence" value="ECO:0007669"/>
    <property type="project" value="TreeGrafter"/>
</dbReference>
<evidence type="ECO:0000256" key="4">
    <source>
        <dbReference type="SAM" id="MobiDB-lite"/>
    </source>
</evidence>
<dbReference type="EC" id="2.7.1.82" evidence="3"/>
<dbReference type="STRING" id="28573.A0A0U1LRF9"/>
<feature type="compositionally biased region" description="Basic and acidic residues" evidence="4">
    <location>
        <begin position="164"/>
        <end position="182"/>
    </location>
</feature>
<dbReference type="Proteomes" id="UP000054383">
    <property type="component" value="Unassembled WGS sequence"/>
</dbReference>
<name>A0A0U1LRF9_TALIS</name>
<comment type="similarity">
    <text evidence="2">Belongs to the choline/ethanolamine kinase family.</text>
</comment>
<dbReference type="SUPFAM" id="SSF56112">
    <property type="entry name" value="Protein kinase-like (PK-like)"/>
    <property type="match status" value="1"/>
</dbReference>
<dbReference type="PANTHER" id="PTHR22603:SF66">
    <property type="entry name" value="ETHANOLAMINE KINASE"/>
    <property type="match status" value="1"/>
</dbReference>
<organism evidence="5 6">
    <name type="scientific">Talaromyces islandicus</name>
    <name type="common">Penicillium islandicum</name>
    <dbReference type="NCBI Taxonomy" id="28573"/>
    <lineage>
        <taxon>Eukaryota</taxon>
        <taxon>Fungi</taxon>
        <taxon>Dikarya</taxon>
        <taxon>Ascomycota</taxon>
        <taxon>Pezizomycotina</taxon>
        <taxon>Eurotiomycetes</taxon>
        <taxon>Eurotiomycetidae</taxon>
        <taxon>Eurotiales</taxon>
        <taxon>Trichocomaceae</taxon>
        <taxon>Talaromyces</taxon>
        <taxon>Talaromyces sect. Islandici</taxon>
    </lineage>
</organism>
<dbReference type="AlphaFoldDB" id="A0A0U1LRF9"/>
<reference evidence="5 6" key="1">
    <citation type="submission" date="2015-04" db="EMBL/GenBank/DDBJ databases">
        <authorList>
            <person name="Syromyatnikov M.Y."/>
            <person name="Popov V.N."/>
        </authorList>
    </citation>
    <scope>NUCLEOTIDE SEQUENCE [LARGE SCALE GENOMIC DNA]</scope>
    <source>
        <strain evidence="5">WF-38-12</strain>
    </source>
</reference>
<gene>
    <name evidence="5" type="ORF">PISL3812_02133</name>
</gene>
<protein>
    <recommendedName>
        <fullName evidence="3">ethanolamine kinase</fullName>
        <ecNumber evidence="3">2.7.1.82</ecNumber>
    </recommendedName>
</protein>
<dbReference type="InterPro" id="IPR011009">
    <property type="entry name" value="Kinase-like_dom_sf"/>
</dbReference>